<dbReference type="AlphaFoldDB" id="A0A5Q0BN27"/>
<dbReference type="Gene3D" id="3.30.830.10">
    <property type="entry name" value="Metalloenzyme, LuxS/M16 peptidase-like"/>
    <property type="match status" value="2"/>
</dbReference>
<feature type="domain" description="Peptidase M16 C-terminal" evidence="3">
    <location>
        <begin position="191"/>
        <end position="367"/>
    </location>
</feature>
<dbReference type="OrthoDB" id="9811314at2"/>
<dbReference type="PANTHER" id="PTHR11851">
    <property type="entry name" value="METALLOPROTEASE"/>
    <property type="match status" value="1"/>
</dbReference>
<feature type="domain" description="Peptidase M16 N-terminal" evidence="2">
    <location>
        <begin position="51"/>
        <end position="181"/>
    </location>
</feature>
<protein>
    <submittedName>
        <fullName evidence="4">Insulinase family protein</fullName>
    </submittedName>
</protein>
<dbReference type="SUPFAM" id="SSF63411">
    <property type="entry name" value="LuxS/MPP-like metallohydrolase"/>
    <property type="match status" value="2"/>
</dbReference>
<evidence type="ECO:0000256" key="1">
    <source>
        <dbReference type="SAM" id="SignalP"/>
    </source>
</evidence>
<dbReference type="InterPro" id="IPR050361">
    <property type="entry name" value="MPP/UQCRC_Complex"/>
</dbReference>
<reference evidence="4 5" key="1">
    <citation type="submission" date="2019-09" db="EMBL/GenBank/DDBJ databases">
        <title>Ecophysiology of the spiral-shaped methanotroph Methylospira mobilis as revealed by the complete genome sequence.</title>
        <authorList>
            <person name="Oshkin I.Y."/>
            <person name="Dedysh S.N."/>
            <person name="Miroshnikov K."/>
            <person name="Danilova O.V."/>
            <person name="Hakobyan A."/>
            <person name="Liesack W."/>
        </authorList>
    </citation>
    <scope>NUCLEOTIDE SEQUENCE [LARGE SCALE GENOMIC DNA]</scope>
    <source>
        <strain evidence="4 5">Shm1</strain>
    </source>
</reference>
<dbReference type="RefSeq" id="WP_153249138.1">
    <property type="nucleotide sequence ID" value="NZ_CP044205.1"/>
</dbReference>
<dbReference type="Pfam" id="PF05193">
    <property type="entry name" value="Peptidase_M16_C"/>
    <property type="match status" value="1"/>
</dbReference>
<dbReference type="Pfam" id="PF00675">
    <property type="entry name" value="Peptidase_M16"/>
    <property type="match status" value="1"/>
</dbReference>
<dbReference type="KEGG" id="mmob:F6R98_11430"/>
<dbReference type="InParanoid" id="A0A5Q0BN27"/>
<feature type="chain" id="PRO_5025067198" evidence="1">
    <location>
        <begin position="24"/>
        <end position="442"/>
    </location>
</feature>
<dbReference type="EMBL" id="CP044205">
    <property type="protein sequence ID" value="QFY43156.1"/>
    <property type="molecule type" value="Genomic_DNA"/>
</dbReference>
<accession>A0A5Q0BN27</accession>
<name>A0A5Q0BN27_9GAMM</name>
<evidence type="ECO:0000313" key="5">
    <source>
        <dbReference type="Proteomes" id="UP000325755"/>
    </source>
</evidence>
<keyword evidence="5" id="KW-1185">Reference proteome</keyword>
<dbReference type="InterPro" id="IPR007863">
    <property type="entry name" value="Peptidase_M16_C"/>
</dbReference>
<sequence>MYVKTMMRGLIFLMLCWASVVEATPKIQTWVLQNGARAYFVPTEGLPMLDVRVVFDAGSARDEARYGQAMMTSGLLDTGAGSWDADAIAQRLEGVGAHLGSGVTRDSAWVSLRTLTQEKLLATALDTAREVLTHPLFNQKDFDRERNNLLVALRQRDESPADLAALALFSALYGDHPYAHPKEGNPDTVEKLTRDDLLAFYQRYYTARNAIIVLAGDVSRQQAETVAGNLLGGLPSGEAAPPLPPVNAPAAANIVKKPFPSQQTHVLSGLPVLRVGDPDYFPLYVGNHILGGSGMVSRIFEEVREKRGLAYSASSYLYPFRVEGPFLMSLQTRNDQTDAALGVMMQTVREFIEKGPSEQELQDSRKNITGGFPLRIDSNQKLIEQVAAIAYYGLPLDYLDTFIGKVEAVTVADIKKAFKARIKPDALQTVLVGPGTEKPHEK</sequence>
<organism evidence="4 5">
    <name type="scientific">Candidatus Methylospira mobilis</name>
    <dbReference type="NCBI Taxonomy" id="1808979"/>
    <lineage>
        <taxon>Bacteria</taxon>
        <taxon>Pseudomonadati</taxon>
        <taxon>Pseudomonadota</taxon>
        <taxon>Gammaproteobacteria</taxon>
        <taxon>Methylococcales</taxon>
        <taxon>Methylococcaceae</taxon>
        <taxon>Candidatus Methylospira</taxon>
    </lineage>
</organism>
<evidence type="ECO:0000259" key="3">
    <source>
        <dbReference type="Pfam" id="PF05193"/>
    </source>
</evidence>
<gene>
    <name evidence="4" type="ORF">F6R98_11430</name>
</gene>
<feature type="signal peptide" evidence="1">
    <location>
        <begin position="1"/>
        <end position="23"/>
    </location>
</feature>
<dbReference type="GO" id="GO:0046872">
    <property type="term" value="F:metal ion binding"/>
    <property type="evidence" value="ECO:0007669"/>
    <property type="project" value="InterPro"/>
</dbReference>
<proteinExistence type="predicted"/>
<evidence type="ECO:0000259" key="2">
    <source>
        <dbReference type="Pfam" id="PF00675"/>
    </source>
</evidence>
<evidence type="ECO:0000313" key="4">
    <source>
        <dbReference type="EMBL" id="QFY43156.1"/>
    </source>
</evidence>
<keyword evidence="1" id="KW-0732">Signal</keyword>
<dbReference type="InterPro" id="IPR011765">
    <property type="entry name" value="Pept_M16_N"/>
</dbReference>
<dbReference type="Proteomes" id="UP000325755">
    <property type="component" value="Chromosome"/>
</dbReference>
<dbReference type="PANTHER" id="PTHR11851:SF224">
    <property type="entry name" value="PROCESSING PROTEASE"/>
    <property type="match status" value="1"/>
</dbReference>
<dbReference type="InterPro" id="IPR011249">
    <property type="entry name" value="Metalloenz_LuxS/M16"/>
</dbReference>